<evidence type="ECO:0000256" key="1">
    <source>
        <dbReference type="ARBA" id="ARBA00004953"/>
    </source>
</evidence>
<dbReference type="KEGG" id="rrd:RradSPS_0820"/>
<dbReference type="PANTHER" id="PTHR43182">
    <property type="entry name" value="COBALT-PRECORRIN-6B C(15)-METHYLTRANSFERASE (DECARBOXYLATING)"/>
    <property type="match status" value="1"/>
</dbReference>
<evidence type="ECO:0000313" key="7">
    <source>
        <dbReference type="EMBL" id="AHY46103.1"/>
    </source>
</evidence>
<dbReference type="NCBIfam" id="TIGR02469">
    <property type="entry name" value="CbiT"/>
    <property type="match status" value="1"/>
</dbReference>
<evidence type="ECO:0000256" key="4">
    <source>
        <dbReference type="ARBA" id="ARBA00022679"/>
    </source>
</evidence>
<sequence>MSEVRGEAQALGAISGTVAVIGVSGEDLSDEARELLRDAALVAGGERHLRELSVEPERSVALKGDLSEALARIESESGPVAVLASGDPGFFGIVRLLAGRLGPERLRVLPAPSSVALAFGRVGLHWEDAVVVSVHGDPEERSPRRAVNVCRAHPKVCVLTSPAFGPAELARELRGLGREVAVLERLGTPEERVFRGDAEGIAARDWHDPNVVLVLDPERRSGGKSWVSGAVRPGGRWGLPGDEFRHRSGMITAPEVRSVVLSKLGPGLGDLVWDVGAGSGSVAVECARFGAAAVAVERDAEVCGHVRENAHRHGVYVTVVEGAAPAALEGLPEPDAVFVGGSGRDFEAVVRACAGRARRSVVMTLITLERVVPAARLLERAGFAVETKLVQVASVEPIADLNRLVPGNPVFVVSGERKERS</sequence>
<evidence type="ECO:0000313" key="9">
    <source>
        <dbReference type="Proteomes" id="UP000025229"/>
    </source>
</evidence>
<keyword evidence="2" id="KW-0169">Cobalamin biosynthesis</keyword>
<dbReference type="OrthoDB" id="9787825at2"/>
<dbReference type="InterPro" id="IPR029063">
    <property type="entry name" value="SAM-dependent_MTases_sf"/>
</dbReference>
<dbReference type="InterPro" id="IPR014777">
    <property type="entry name" value="4pyrrole_Mease_sub1"/>
</dbReference>
<dbReference type="InterPro" id="IPR000878">
    <property type="entry name" value="4pyrrol_Mease"/>
</dbReference>
<evidence type="ECO:0000313" key="8">
    <source>
        <dbReference type="EMBL" id="MDX5893513.1"/>
    </source>
</evidence>
<dbReference type="PANTHER" id="PTHR43182:SF1">
    <property type="entry name" value="COBALT-PRECORRIN-7 C(5)-METHYLTRANSFERASE"/>
    <property type="match status" value="1"/>
</dbReference>
<dbReference type="RefSeq" id="WP_084263705.1">
    <property type="nucleotide sequence ID" value="NZ_CP007514.1"/>
</dbReference>
<comment type="pathway">
    <text evidence="1">Cofactor biosynthesis; adenosylcobalamin biosynthesis.</text>
</comment>
<dbReference type="InterPro" id="IPR035996">
    <property type="entry name" value="4pyrrol_Methylase_sf"/>
</dbReference>
<dbReference type="EMBL" id="JAWXXX010000001">
    <property type="protein sequence ID" value="MDX5893513.1"/>
    <property type="molecule type" value="Genomic_DNA"/>
</dbReference>
<dbReference type="AlphaFoldDB" id="A0A023X1C3"/>
<dbReference type="Proteomes" id="UP000025229">
    <property type="component" value="Chromosome"/>
</dbReference>
<organism evidence="7 9">
    <name type="scientific">Rubrobacter radiotolerans</name>
    <name type="common">Arthrobacter radiotolerans</name>
    <dbReference type="NCBI Taxonomy" id="42256"/>
    <lineage>
        <taxon>Bacteria</taxon>
        <taxon>Bacillati</taxon>
        <taxon>Actinomycetota</taxon>
        <taxon>Rubrobacteria</taxon>
        <taxon>Rubrobacterales</taxon>
        <taxon>Rubrobacteraceae</taxon>
        <taxon>Rubrobacter</taxon>
    </lineage>
</organism>
<dbReference type="PATRIC" id="fig|42256.3.peg.831"/>
<keyword evidence="4 7" id="KW-0808">Transferase</keyword>
<proteinExistence type="predicted"/>
<dbReference type="eggNOG" id="COG2242">
    <property type="taxonomic scope" value="Bacteria"/>
</dbReference>
<reference evidence="8" key="2">
    <citation type="submission" date="2023-11" db="EMBL/GenBank/DDBJ databases">
        <title>MicrobeMod: A computational toolkit for identifying prokaryotic methylation and restriction-modification with nanopore sequencing.</title>
        <authorList>
            <person name="Crits-Christoph A."/>
            <person name="Kang S.C."/>
            <person name="Lee H."/>
            <person name="Ostrov N."/>
        </authorList>
    </citation>
    <scope>NUCLEOTIDE SEQUENCE</scope>
    <source>
        <strain evidence="8">ATCC 51242</strain>
    </source>
</reference>
<protein>
    <submittedName>
        <fullName evidence="7">CbiE: precorrin-6y C5,15-methyltransferase (Decarboxylating), CbiE subunit</fullName>
    </submittedName>
    <submittedName>
        <fullName evidence="8">Precorrin-6y C5,15-methyltransferase (Decarboxylating) subunit CbiE</fullName>
    </submittedName>
</protein>
<dbReference type="eggNOG" id="COG2241">
    <property type="taxonomic scope" value="Bacteria"/>
</dbReference>
<dbReference type="InterPro" id="IPR012818">
    <property type="entry name" value="CbiE"/>
</dbReference>
<evidence type="ECO:0000256" key="5">
    <source>
        <dbReference type="ARBA" id="ARBA00022691"/>
    </source>
</evidence>
<keyword evidence="9" id="KW-1185">Reference proteome</keyword>
<dbReference type="SUPFAM" id="SSF53790">
    <property type="entry name" value="Tetrapyrrole methylase"/>
    <property type="match status" value="1"/>
</dbReference>
<feature type="domain" description="Tetrapyrrole methylase" evidence="6">
    <location>
        <begin position="26"/>
        <end position="199"/>
    </location>
</feature>
<keyword evidence="5" id="KW-0949">S-adenosyl-L-methionine</keyword>
<dbReference type="CDD" id="cd11644">
    <property type="entry name" value="Precorrin-6Y-MT"/>
    <property type="match status" value="1"/>
</dbReference>
<accession>A0A023X1C3</accession>
<dbReference type="Gene3D" id="3.40.50.150">
    <property type="entry name" value="Vaccinia Virus protein VP39"/>
    <property type="match status" value="1"/>
</dbReference>
<gene>
    <name evidence="8" type="primary">cbiE</name>
    <name evidence="7" type="ORF">RradSPS_0820</name>
    <name evidence="8" type="ORF">SIL72_05660</name>
</gene>
<dbReference type="EMBL" id="CP007514">
    <property type="protein sequence ID" value="AHY46103.1"/>
    <property type="molecule type" value="Genomic_DNA"/>
</dbReference>
<dbReference type="HOGENOM" id="CLU_031955_1_0_11"/>
<dbReference type="GO" id="GO:0009236">
    <property type="term" value="P:cobalamin biosynthetic process"/>
    <property type="evidence" value="ECO:0007669"/>
    <property type="project" value="UniProtKB-UniPathway"/>
</dbReference>
<dbReference type="GO" id="GO:0032259">
    <property type="term" value="P:methylation"/>
    <property type="evidence" value="ECO:0007669"/>
    <property type="project" value="UniProtKB-KW"/>
</dbReference>
<dbReference type="GO" id="GO:0008276">
    <property type="term" value="F:protein methyltransferase activity"/>
    <property type="evidence" value="ECO:0007669"/>
    <property type="project" value="InterPro"/>
</dbReference>
<dbReference type="Gene3D" id="3.30.950.10">
    <property type="entry name" value="Methyltransferase, Cobalt-precorrin-4 Transmethylase, Domain 2"/>
    <property type="match status" value="1"/>
</dbReference>
<dbReference type="UniPathway" id="UPA00148"/>
<dbReference type="PIRSF" id="PIRSF036428">
    <property type="entry name" value="CobL"/>
    <property type="match status" value="1"/>
</dbReference>
<evidence type="ECO:0000256" key="3">
    <source>
        <dbReference type="ARBA" id="ARBA00022603"/>
    </source>
</evidence>
<dbReference type="InterPro" id="IPR014008">
    <property type="entry name" value="Cbl_synth_MTase_CbiT"/>
</dbReference>
<dbReference type="Pfam" id="PF00590">
    <property type="entry name" value="TP_methylase"/>
    <property type="match status" value="1"/>
</dbReference>
<keyword evidence="3 7" id="KW-0489">Methyltransferase</keyword>
<evidence type="ECO:0000259" key="6">
    <source>
        <dbReference type="Pfam" id="PF00590"/>
    </source>
</evidence>
<dbReference type="InterPro" id="IPR014776">
    <property type="entry name" value="4pyrrole_Mease_sub2"/>
</dbReference>
<dbReference type="Gene3D" id="3.40.1010.10">
    <property type="entry name" value="Cobalt-precorrin-4 Transmethylase, Domain 1"/>
    <property type="match status" value="1"/>
</dbReference>
<evidence type="ECO:0000256" key="2">
    <source>
        <dbReference type="ARBA" id="ARBA00022573"/>
    </source>
</evidence>
<dbReference type="Proteomes" id="UP001281130">
    <property type="component" value="Unassembled WGS sequence"/>
</dbReference>
<dbReference type="CDD" id="cd02440">
    <property type="entry name" value="AdoMet_MTases"/>
    <property type="match status" value="1"/>
</dbReference>
<reference evidence="7 9" key="1">
    <citation type="submission" date="2014-03" db="EMBL/GenBank/DDBJ databases">
        <title>Complete genome sequence of the Radio-Resistant Rubrobacter radiotolerans RSPS-4.</title>
        <authorList>
            <person name="Egas C.C."/>
            <person name="Barroso C.C."/>
            <person name="Froufe H.J.C."/>
            <person name="Pacheco J.J."/>
            <person name="Albuquerque L.L."/>
            <person name="da Costa M.M.S."/>
        </authorList>
    </citation>
    <scope>NUCLEOTIDE SEQUENCE [LARGE SCALE GENOMIC DNA]</scope>
    <source>
        <strain evidence="7 9">RSPS-4</strain>
    </source>
</reference>
<name>A0A023X1C3_RUBRA</name>
<dbReference type="NCBIfam" id="TIGR02467">
    <property type="entry name" value="CbiE"/>
    <property type="match status" value="1"/>
</dbReference>
<dbReference type="STRING" id="42256.RradSPS_0820"/>
<dbReference type="InterPro" id="IPR050714">
    <property type="entry name" value="Cobalamin_biosynth_MTase"/>
</dbReference>
<dbReference type="InterPro" id="IPR006365">
    <property type="entry name" value="Cbl_synth_CobL"/>
</dbReference>
<dbReference type="SUPFAM" id="SSF53335">
    <property type="entry name" value="S-adenosyl-L-methionine-dependent methyltransferases"/>
    <property type="match status" value="1"/>
</dbReference>